<dbReference type="NCBIfam" id="NF042915">
    <property type="entry name" value="MAB_1171c_fam"/>
    <property type="match status" value="1"/>
</dbReference>
<dbReference type="HOGENOM" id="CLU_042795_1_0_11"/>
<dbReference type="Proteomes" id="UP000000235">
    <property type="component" value="Chromosome"/>
</dbReference>
<name>A4XCH0_SALTO</name>
<dbReference type="InterPro" id="IPR046675">
    <property type="entry name" value="DUF6545"/>
</dbReference>
<dbReference type="KEGG" id="stp:Strop_4199"/>
<accession>A4XCH0</accession>
<organism evidence="3 4">
    <name type="scientific">Salinispora tropica (strain ATCC BAA-916 / DSM 44818 / JCM 13857 / NBRC 105044 / CNB-440)</name>
    <dbReference type="NCBI Taxonomy" id="369723"/>
    <lineage>
        <taxon>Bacteria</taxon>
        <taxon>Bacillati</taxon>
        <taxon>Actinomycetota</taxon>
        <taxon>Actinomycetes</taxon>
        <taxon>Micromonosporales</taxon>
        <taxon>Micromonosporaceae</taxon>
        <taxon>Salinispora</taxon>
    </lineage>
</organism>
<keyword evidence="4" id="KW-1185">Reference proteome</keyword>
<dbReference type="Pfam" id="PF20182">
    <property type="entry name" value="DUF6545"/>
    <property type="match status" value="1"/>
</dbReference>
<feature type="transmembrane region" description="Helical" evidence="1">
    <location>
        <begin position="215"/>
        <end position="236"/>
    </location>
</feature>
<feature type="transmembrane region" description="Helical" evidence="1">
    <location>
        <begin position="140"/>
        <end position="157"/>
    </location>
</feature>
<gene>
    <name evidence="3" type="ordered locus">Strop_4199</name>
</gene>
<sequence length="411" mass="44715">MDTLLYCLCAGAGWATFVYTLRLLRRHPTPARRALCVSLGTFGVGATLAIPPLAASIEASLGLPNLARVLAHGCAMTIAAAAEHMLLYLALPAAQAAARTRRWVWITAGAYLVMVALYAHTLGYDQPVQLTVEYATDPAVSAYLLILVTVGFFAYCIDISRLCWKFARICGRPWLRRGLRITATGATVAMLYSTNKIVYLVAYWSGLQPSGEREITAVLVTVSALLMMIGLTIPAWGPLMPLTRRWDDLRAYRRLRPLWHDLTAALPELELDPELRRPLVAVRDIDYALARRVAEIRDGRLALRPFLDARVTQTAETLAEQAGLADDDRLATIEAAQLAFGLRAHRAGVTAAYPQPAEGPHRSADGYAGEITWLARVTTAYHQSPVVAATLDATEGFAAAAPSQAVGDPRQ</sequence>
<keyword evidence="1" id="KW-1133">Transmembrane helix</keyword>
<dbReference type="EMBL" id="CP000667">
    <property type="protein sequence ID" value="ABP56627.1"/>
    <property type="molecule type" value="Genomic_DNA"/>
</dbReference>
<feature type="transmembrane region" description="Helical" evidence="1">
    <location>
        <begin position="103"/>
        <end position="120"/>
    </location>
</feature>
<feature type="transmembrane region" description="Helical" evidence="1">
    <location>
        <begin position="178"/>
        <end position="203"/>
    </location>
</feature>
<evidence type="ECO:0000313" key="3">
    <source>
        <dbReference type="EMBL" id="ABP56627.1"/>
    </source>
</evidence>
<feature type="transmembrane region" description="Helical" evidence="1">
    <location>
        <begin position="69"/>
        <end position="91"/>
    </location>
</feature>
<reference evidence="4" key="1">
    <citation type="journal article" date="2007" name="Proc. Natl. Acad. Sci. U.S.A.">
        <title>Genome sequencing reveals complex secondary metabolome in the marine actinomycete Salinispora tropica.</title>
        <authorList>
            <person name="Udwary D.W."/>
            <person name="Zeigler L."/>
            <person name="Asolkar R.N."/>
            <person name="Singan V."/>
            <person name="Lapidus A."/>
            <person name="Fenical W."/>
            <person name="Jensen P.R."/>
            <person name="Moore B.S."/>
        </authorList>
    </citation>
    <scope>NUCLEOTIDE SEQUENCE [LARGE SCALE GENOMIC DNA]</scope>
    <source>
        <strain evidence="4">ATCC BAA-916 / DSM 44818 / CNB-440</strain>
    </source>
</reference>
<feature type="transmembrane region" description="Helical" evidence="1">
    <location>
        <begin position="34"/>
        <end position="57"/>
    </location>
</feature>
<proteinExistence type="predicted"/>
<keyword evidence="1" id="KW-0812">Transmembrane</keyword>
<evidence type="ECO:0000259" key="2">
    <source>
        <dbReference type="Pfam" id="PF20182"/>
    </source>
</evidence>
<evidence type="ECO:0000313" key="4">
    <source>
        <dbReference type="Proteomes" id="UP000000235"/>
    </source>
</evidence>
<dbReference type="InterPro" id="IPR050039">
    <property type="entry name" value="MAB_1171c-like"/>
</dbReference>
<feature type="domain" description="DUF6545" evidence="2">
    <location>
        <begin position="245"/>
        <end position="382"/>
    </location>
</feature>
<dbReference type="RefSeq" id="WP_012015391.1">
    <property type="nucleotide sequence ID" value="NC_009380.1"/>
</dbReference>
<dbReference type="PATRIC" id="fig|369723.5.peg.4342"/>
<keyword evidence="1" id="KW-0472">Membrane</keyword>
<dbReference type="STRING" id="369723.Strop_4199"/>
<dbReference type="AlphaFoldDB" id="A4XCH0"/>
<dbReference type="eggNOG" id="ENOG5033IXZ">
    <property type="taxonomic scope" value="Bacteria"/>
</dbReference>
<protein>
    <recommendedName>
        <fullName evidence="2">DUF6545 domain-containing protein</fullName>
    </recommendedName>
</protein>
<evidence type="ECO:0000256" key="1">
    <source>
        <dbReference type="SAM" id="Phobius"/>
    </source>
</evidence>